<dbReference type="Pfam" id="PF13302">
    <property type="entry name" value="Acetyltransf_3"/>
    <property type="match status" value="1"/>
</dbReference>
<evidence type="ECO:0000313" key="6">
    <source>
        <dbReference type="EMBL" id="QKS57926.1"/>
    </source>
</evidence>
<dbReference type="InterPro" id="IPR051531">
    <property type="entry name" value="N-acetyltransferase"/>
</dbReference>
<dbReference type="AlphaFoldDB" id="A0A2V4UU64"/>
<dbReference type="EMBL" id="QJSW01000033">
    <property type="protein sequence ID" value="PYE42729.1"/>
    <property type="molecule type" value="Genomic_DNA"/>
</dbReference>
<dbReference type="RefSeq" id="WP_110899504.1">
    <property type="nucleotide sequence ID" value="NZ_CP054614.1"/>
</dbReference>
<dbReference type="PANTHER" id="PTHR43792:SF8">
    <property type="entry name" value="[RIBOSOMAL PROTEIN US5]-ALANINE N-ACETYLTRANSFERASE"/>
    <property type="match status" value="1"/>
</dbReference>
<dbReference type="PROSITE" id="PS51186">
    <property type="entry name" value="GNAT"/>
    <property type="match status" value="1"/>
</dbReference>
<dbReference type="EMBL" id="CP054614">
    <property type="protein sequence ID" value="QKS57926.1"/>
    <property type="molecule type" value="Genomic_DNA"/>
</dbReference>
<dbReference type="SUPFAM" id="SSF55729">
    <property type="entry name" value="Acyl-CoA N-acyltransferases (Nat)"/>
    <property type="match status" value="1"/>
</dbReference>
<evidence type="ECO:0000313" key="7">
    <source>
        <dbReference type="Proteomes" id="UP000247790"/>
    </source>
</evidence>
<evidence type="ECO:0000256" key="1">
    <source>
        <dbReference type="ARBA" id="ARBA00022679"/>
    </source>
</evidence>
<gene>
    <name evidence="5" type="ORF">DFQ00_13313</name>
    <name evidence="6" type="ORF">HUB98_17545</name>
</gene>
<evidence type="ECO:0000313" key="8">
    <source>
        <dbReference type="Proteomes" id="UP000509327"/>
    </source>
</evidence>
<dbReference type="InterPro" id="IPR000182">
    <property type="entry name" value="GNAT_dom"/>
</dbReference>
<keyword evidence="2" id="KW-0012">Acyltransferase</keyword>
<evidence type="ECO:0000313" key="5">
    <source>
        <dbReference type="EMBL" id="PYE42729.1"/>
    </source>
</evidence>
<dbReference type="PANTHER" id="PTHR43792">
    <property type="entry name" value="GNAT FAMILY, PUTATIVE (AFU_ORTHOLOGUE AFUA_3G00765)-RELATED-RELATED"/>
    <property type="match status" value="1"/>
</dbReference>
<accession>A0A2V4UU64</accession>
<name>A0A2V4UU64_PAEBA</name>
<sequence length="191" mass="21508">MTITLYDTAHGISLRLLATQDAQAYLELVQQTRIPYQPVEPVRDDEFYTLDAQIRRIEDRIKAADEGTGYQFGIFTIKDDLLIGQVSLNNVVLGVAHYADMGYFIHPDYQGGGRMTAAVKLAVAYGFRALKLNRIQAAVLPTNKGSQRVLEKNGFQPEGIARKYLKINGMYQDHQVYAVLAEDLEEELQQP</sequence>
<reference evidence="5 7" key="1">
    <citation type="submission" date="2018-06" db="EMBL/GenBank/DDBJ databases">
        <title>Genomic Encyclopedia of Type Strains, Phase III (KMG-III): the genomes of soil and plant-associated and newly described type strains.</title>
        <authorList>
            <person name="Whitman W."/>
        </authorList>
    </citation>
    <scope>NUCLEOTIDE SEQUENCE [LARGE SCALE GENOMIC DNA]</scope>
    <source>
        <strain evidence="5 7">CECT 7022</strain>
    </source>
</reference>
<comment type="similarity">
    <text evidence="3">Belongs to the acetyltransferase family. RimJ subfamily.</text>
</comment>
<keyword evidence="8" id="KW-1185">Reference proteome</keyword>
<evidence type="ECO:0000256" key="3">
    <source>
        <dbReference type="ARBA" id="ARBA00038502"/>
    </source>
</evidence>
<proteinExistence type="inferred from homology"/>
<evidence type="ECO:0000259" key="4">
    <source>
        <dbReference type="PROSITE" id="PS51186"/>
    </source>
</evidence>
<dbReference type="Proteomes" id="UP000247790">
    <property type="component" value="Unassembled WGS sequence"/>
</dbReference>
<dbReference type="GO" id="GO:0005737">
    <property type="term" value="C:cytoplasm"/>
    <property type="evidence" value="ECO:0007669"/>
    <property type="project" value="TreeGrafter"/>
</dbReference>
<evidence type="ECO:0000256" key="2">
    <source>
        <dbReference type="ARBA" id="ARBA00023315"/>
    </source>
</evidence>
<dbReference type="OrthoDB" id="9795206at2"/>
<dbReference type="InterPro" id="IPR016181">
    <property type="entry name" value="Acyl_CoA_acyltransferase"/>
</dbReference>
<reference evidence="6 8" key="2">
    <citation type="submission" date="2020-06" db="EMBL/GenBank/DDBJ databases">
        <title>Complete genome of Paenibacillus barcinonensis KACC11450.</title>
        <authorList>
            <person name="Kim M."/>
            <person name="Park Y.-J."/>
            <person name="Shin J.-H."/>
        </authorList>
    </citation>
    <scope>NUCLEOTIDE SEQUENCE [LARGE SCALE GENOMIC DNA]</scope>
    <source>
        <strain evidence="6 8">KACC11450</strain>
    </source>
</reference>
<dbReference type="Proteomes" id="UP000509327">
    <property type="component" value="Chromosome"/>
</dbReference>
<keyword evidence="1 5" id="KW-0808">Transferase</keyword>
<dbReference type="GO" id="GO:0008999">
    <property type="term" value="F:protein-N-terminal-alanine acetyltransferase activity"/>
    <property type="evidence" value="ECO:0007669"/>
    <property type="project" value="TreeGrafter"/>
</dbReference>
<dbReference type="Gene3D" id="3.40.630.30">
    <property type="match status" value="1"/>
</dbReference>
<feature type="domain" description="N-acetyltransferase" evidence="4">
    <location>
        <begin position="12"/>
        <end position="182"/>
    </location>
</feature>
<protein>
    <submittedName>
        <fullName evidence="6">GNAT family N-acetyltransferase</fullName>
    </submittedName>
    <submittedName>
        <fullName evidence="5">Ribosomal-protein-alanine N-acetyltransferase</fullName>
    </submittedName>
</protein>
<organism evidence="5 7">
    <name type="scientific">Paenibacillus barcinonensis</name>
    <dbReference type="NCBI Taxonomy" id="198119"/>
    <lineage>
        <taxon>Bacteria</taxon>
        <taxon>Bacillati</taxon>
        <taxon>Bacillota</taxon>
        <taxon>Bacilli</taxon>
        <taxon>Bacillales</taxon>
        <taxon>Paenibacillaceae</taxon>
        <taxon>Paenibacillus</taxon>
    </lineage>
</organism>